<gene>
    <name evidence="2" type="ORF">SCHPADRAFT_936752</name>
</gene>
<feature type="region of interest" description="Disordered" evidence="1">
    <location>
        <begin position="172"/>
        <end position="192"/>
    </location>
</feature>
<evidence type="ECO:0000313" key="2">
    <source>
        <dbReference type="EMBL" id="KLO17731.1"/>
    </source>
</evidence>
<dbReference type="AlphaFoldDB" id="A0A0H2SKW0"/>
<feature type="compositionally biased region" description="Low complexity" evidence="1">
    <location>
        <begin position="204"/>
        <end position="222"/>
    </location>
</feature>
<protein>
    <submittedName>
        <fullName evidence="2">Uncharacterized protein</fullName>
    </submittedName>
</protein>
<accession>A0A0H2SKW0</accession>
<name>A0A0H2SKW0_9AGAM</name>
<dbReference type="EMBL" id="KQ085901">
    <property type="protein sequence ID" value="KLO17731.1"/>
    <property type="molecule type" value="Genomic_DNA"/>
</dbReference>
<proteinExistence type="predicted"/>
<dbReference type="Proteomes" id="UP000053477">
    <property type="component" value="Unassembled WGS sequence"/>
</dbReference>
<feature type="region of interest" description="Disordered" evidence="1">
    <location>
        <begin position="204"/>
        <end position="225"/>
    </location>
</feature>
<evidence type="ECO:0000256" key="1">
    <source>
        <dbReference type="SAM" id="MobiDB-lite"/>
    </source>
</evidence>
<dbReference type="InParanoid" id="A0A0H2SKW0"/>
<organism evidence="2 3">
    <name type="scientific">Schizopora paradoxa</name>
    <dbReference type="NCBI Taxonomy" id="27342"/>
    <lineage>
        <taxon>Eukaryota</taxon>
        <taxon>Fungi</taxon>
        <taxon>Dikarya</taxon>
        <taxon>Basidiomycota</taxon>
        <taxon>Agaricomycotina</taxon>
        <taxon>Agaricomycetes</taxon>
        <taxon>Hymenochaetales</taxon>
        <taxon>Schizoporaceae</taxon>
        <taxon>Schizopora</taxon>
    </lineage>
</organism>
<feature type="region of interest" description="Disordered" evidence="1">
    <location>
        <begin position="247"/>
        <end position="293"/>
    </location>
</feature>
<sequence length="293" mass="31726">MPSEHPIHILKMIKGNFELIETLDPFSITLTAMNRALQDLITLRAQSGFLPEEEEVLARTIDACCTAWIDRHNSSAIQRCSKNGDTEVFQRIDLSTSLARLAAQRCMRNTYYRETIFFCSSLIMADPKDSITYPSGTFDAQMSRPAVAEPIITAPVESLRSPIFNNAFSFTTEGEPIHNSPVPPTASVPQGLTRNETVGASALSRMSISSASSSNSRPSTPSGLVRNATVGATALSRMTLSSFSEGIPGATIAEGRSATRSPRPASRSGSRRNSIRDGSKAKVSRRANKENIA</sequence>
<evidence type="ECO:0000313" key="3">
    <source>
        <dbReference type="Proteomes" id="UP000053477"/>
    </source>
</evidence>
<feature type="compositionally biased region" description="Low complexity" evidence="1">
    <location>
        <begin position="255"/>
        <end position="272"/>
    </location>
</feature>
<keyword evidence="3" id="KW-1185">Reference proteome</keyword>
<reference evidence="2 3" key="1">
    <citation type="submission" date="2015-04" db="EMBL/GenBank/DDBJ databases">
        <title>Complete genome sequence of Schizopora paradoxa KUC8140, a cosmopolitan wood degrader in East Asia.</title>
        <authorList>
            <consortium name="DOE Joint Genome Institute"/>
            <person name="Min B."/>
            <person name="Park H."/>
            <person name="Jang Y."/>
            <person name="Kim J.-J."/>
            <person name="Kim K.H."/>
            <person name="Pangilinan J."/>
            <person name="Lipzen A."/>
            <person name="Riley R."/>
            <person name="Grigoriev I.V."/>
            <person name="Spatafora J.W."/>
            <person name="Choi I.-G."/>
        </authorList>
    </citation>
    <scope>NUCLEOTIDE SEQUENCE [LARGE SCALE GENOMIC DNA]</scope>
    <source>
        <strain evidence="2 3">KUC8140</strain>
    </source>
</reference>